<protein>
    <submittedName>
        <fullName evidence="1">Uncharacterized protein</fullName>
    </submittedName>
</protein>
<dbReference type="EMBL" id="MK552141">
    <property type="protein sequence ID" value="QBQ74690.1"/>
    <property type="molecule type" value="Genomic_DNA"/>
</dbReference>
<proteinExistence type="predicted"/>
<reference evidence="1 2" key="1">
    <citation type="submission" date="2019-02" db="EMBL/GenBank/DDBJ databases">
        <title>Complete genome sequence of Burkholderia cenocepacia phage BcepSauron.</title>
        <authorList>
            <person name="Park K."/>
            <person name="Gonzalez C."/>
            <person name="Liu M."/>
            <person name="Gill J."/>
        </authorList>
    </citation>
    <scope>NUCLEOTIDE SEQUENCE [LARGE SCALE GENOMIC DNA]</scope>
</reference>
<evidence type="ECO:0000313" key="2">
    <source>
        <dbReference type="Proteomes" id="UP000301424"/>
    </source>
</evidence>
<sequence>MRIHKRMPARLRKKLMQKQRPFGTYTSTRGVAILDAIIGKELPGVGIENTIQKCRAMFDERANIDAEARARAERVGLADEYNEQQYWPEVPAGDRVDLKRGRRGGTVVEFGVGDIHVWSK</sequence>
<organism evidence="1 2">
    <name type="scientific">Burkholderia phage BcepSauron</name>
    <dbReference type="NCBI Taxonomy" id="2530033"/>
    <lineage>
        <taxon>Viruses</taxon>
        <taxon>Duplodnaviria</taxon>
        <taxon>Heunggongvirae</taxon>
        <taxon>Uroviricota</taxon>
        <taxon>Caudoviricetes</taxon>
        <taxon>Sarumanvirus</taxon>
        <taxon>Sarumanvirus bcepsauron</taxon>
    </lineage>
</organism>
<dbReference type="Proteomes" id="UP000301424">
    <property type="component" value="Segment"/>
</dbReference>
<gene>
    <name evidence="1" type="ORF">BcepSauron_310</name>
</gene>
<evidence type="ECO:0000313" key="1">
    <source>
        <dbReference type="EMBL" id="QBQ74690.1"/>
    </source>
</evidence>
<name>A0A482MNK4_9CAUD</name>
<accession>A0A482MNK4</accession>
<keyword evidence="2" id="KW-1185">Reference proteome</keyword>